<dbReference type="PANTHER" id="PTHR42878:SF7">
    <property type="entry name" value="SENSOR HISTIDINE KINASE GLRK"/>
    <property type="match status" value="1"/>
</dbReference>
<evidence type="ECO:0000259" key="17">
    <source>
        <dbReference type="PROSITE" id="PS50885"/>
    </source>
</evidence>
<reference evidence="18 19" key="1">
    <citation type="submission" date="2020-08" db="EMBL/GenBank/DDBJ databases">
        <title>Genomic Encyclopedia of Type Strains, Phase IV (KMG-IV): sequencing the most valuable type-strain genomes for metagenomic binning, comparative biology and taxonomic classification.</title>
        <authorList>
            <person name="Goeker M."/>
        </authorList>
    </citation>
    <scope>NUCLEOTIDE SEQUENCE [LARGE SCALE GENOMIC DNA]</scope>
    <source>
        <strain evidence="18 19">DSM 29007</strain>
    </source>
</reference>
<dbReference type="InterPro" id="IPR004358">
    <property type="entry name" value="Sig_transdc_His_kin-like_C"/>
</dbReference>
<dbReference type="GO" id="GO:0030295">
    <property type="term" value="F:protein kinase activator activity"/>
    <property type="evidence" value="ECO:0007669"/>
    <property type="project" value="TreeGrafter"/>
</dbReference>
<evidence type="ECO:0000256" key="2">
    <source>
        <dbReference type="ARBA" id="ARBA00004141"/>
    </source>
</evidence>
<dbReference type="SUPFAM" id="SSF55874">
    <property type="entry name" value="ATPase domain of HSP90 chaperone/DNA topoisomerase II/histidine kinase"/>
    <property type="match status" value="1"/>
</dbReference>
<dbReference type="Pfam" id="PF00672">
    <property type="entry name" value="HAMP"/>
    <property type="match status" value="1"/>
</dbReference>
<comment type="catalytic activity">
    <reaction evidence="1">
        <text>ATP + protein L-histidine = ADP + protein N-phospho-L-histidine.</text>
        <dbReference type="EC" id="2.7.13.3"/>
    </reaction>
</comment>
<comment type="subcellular location">
    <subcellularLocation>
        <location evidence="2">Membrane</location>
        <topology evidence="2">Multi-pass membrane protein</topology>
    </subcellularLocation>
</comment>
<evidence type="ECO:0000256" key="9">
    <source>
        <dbReference type="ARBA" id="ARBA00022840"/>
    </source>
</evidence>
<dbReference type="Gene3D" id="6.10.340.10">
    <property type="match status" value="1"/>
</dbReference>
<evidence type="ECO:0000256" key="12">
    <source>
        <dbReference type="ARBA" id="ARBA00023136"/>
    </source>
</evidence>
<dbReference type="GO" id="GO:0016020">
    <property type="term" value="C:membrane"/>
    <property type="evidence" value="ECO:0007669"/>
    <property type="project" value="UniProtKB-SubCell"/>
</dbReference>
<dbReference type="SUPFAM" id="SSF47384">
    <property type="entry name" value="Homodimeric domain of signal transducing histidine kinase"/>
    <property type="match status" value="1"/>
</dbReference>
<feature type="transmembrane region" description="Helical" evidence="15">
    <location>
        <begin position="165"/>
        <end position="187"/>
    </location>
</feature>
<accession>A0A841H6K7</accession>
<evidence type="ECO:0000256" key="14">
    <source>
        <dbReference type="SAM" id="MobiDB-lite"/>
    </source>
</evidence>
<dbReference type="InterPro" id="IPR050351">
    <property type="entry name" value="BphY/WalK/GraS-like"/>
</dbReference>
<dbReference type="GO" id="GO:0007234">
    <property type="term" value="P:osmosensory signaling via phosphorelay pathway"/>
    <property type="evidence" value="ECO:0007669"/>
    <property type="project" value="TreeGrafter"/>
</dbReference>
<dbReference type="RefSeq" id="WP_170035567.1">
    <property type="nucleotide sequence ID" value="NZ_JABDTL010000001.1"/>
</dbReference>
<dbReference type="InterPro" id="IPR005467">
    <property type="entry name" value="His_kinase_dom"/>
</dbReference>
<dbReference type="GO" id="GO:0005524">
    <property type="term" value="F:ATP binding"/>
    <property type="evidence" value="ECO:0007669"/>
    <property type="project" value="UniProtKB-KW"/>
</dbReference>
<organism evidence="18 19">
    <name type="scientific">Longimicrobium terrae</name>
    <dbReference type="NCBI Taxonomy" id="1639882"/>
    <lineage>
        <taxon>Bacteria</taxon>
        <taxon>Pseudomonadati</taxon>
        <taxon>Gemmatimonadota</taxon>
        <taxon>Longimicrobiia</taxon>
        <taxon>Longimicrobiales</taxon>
        <taxon>Longimicrobiaceae</taxon>
        <taxon>Longimicrobium</taxon>
    </lineage>
</organism>
<evidence type="ECO:0000256" key="13">
    <source>
        <dbReference type="SAM" id="Coils"/>
    </source>
</evidence>
<keyword evidence="11" id="KW-0902">Two-component regulatory system</keyword>
<evidence type="ECO:0000256" key="7">
    <source>
        <dbReference type="ARBA" id="ARBA00022741"/>
    </source>
</evidence>
<dbReference type="PRINTS" id="PR00344">
    <property type="entry name" value="BCTRLSENSOR"/>
</dbReference>
<dbReference type="SUPFAM" id="SSF55785">
    <property type="entry name" value="PYP-like sensor domain (PAS domain)"/>
    <property type="match status" value="1"/>
</dbReference>
<feature type="compositionally biased region" description="Low complexity" evidence="14">
    <location>
        <begin position="591"/>
        <end position="605"/>
    </location>
</feature>
<keyword evidence="19" id="KW-1185">Reference proteome</keyword>
<dbReference type="AlphaFoldDB" id="A0A841H6K7"/>
<evidence type="ECO:0000259" key="16">
    <source>
        <dbReference type="PROSITE" id="PS50109"/>
    </source>
</evidence>
<keyword evidence="8 18" id="KW-0418">Kinase</keyword>
<dbReference type="InterPro" id="IPR036097">
    <property type="entry name" value="HisK_dim/P_sf"/>
</dbReference>
<dbReference type="FunFam" id="1.10.287.130:FF:000001">
    <property type="entry name" value="Two-component sensor histidine kinase"/>
    <property type="match status" value="1"/>
</dbReference>
<keyword evidence="7" id="KW-0547">Nucleotide-binding</keyword>
<dbReference type="Pfam" id="PF00512">
    <property type="entry name" value="HisKA"/>
    <property type="match status" value="1"/>
</dbReference>
<dbReference type="Proteomes" id="UP000582837">
    <property type="component" value="Unassembled WGS sequence"/>
</dbReference>
<dbReference type="PANTHER" id="PTHR42878">
    <property type="entry name" value="TWO-COMPONENT HISTIDINE KINASE"/>
    <property type="match status" value="1"/>
</dbReference>
<dbReference type="Gene3D" id="3.30.565.10">
    <property type="entry name" value="Histidine kinase-like ATPase, C-terminal domain"/>
    <property type="match status" value="1"/>
</dbReference>
<evidence type="ECO:0000256" key="1">
    <source>
        <dbReference type="ARBA" id="ARBA00000085"/>
    </source>
</evidence>
<dbReference type="InterPro" id="IPR003661">
    <property type="entry name" value="HisK_dim/P_dom"/>
</dbReference>
<dbReference type="InterPro" id="IPR000014">
    <property type="entry name" value="PAS"/>
</dbReference>
<feature type="domain" description="Histidine kinase" evidence="16">
    <location>
        <begin position="357"/>
        <end position="587"/>
    </location>
</feature>
<protein>
    <recommendedName>
        <fullName evidence="3">histidine kinase</fullName>
        <ecNumber evidence="3">2.7.13.3</ecNumber>
    </recommendedName>
</protein>
<dbReference type="PROSITE" id="PS50109">
    <property type="entry name" value="HIS_KIN"/>
    <property type="match status" value="1"/>
</dbReference>
<dbReference type="InterPro" id="IPR003660">
    <property type="entry name" value="HAMP_dom"/>
</dbReference>
<feature type="region of interest" description="Disordered" evidence="14">
    <location>
        <begin position="584"/>
        <end position="605"/>
    </location>
</feature>
<keyword evidence="10 15" id="KW-1133">Transmembrane helix</keyword>
<dbReference type="GO" id="GO:0000156">
    <property type="term" value="F:phosphorelay response regulator activity"/>
    <property type="evidence" value="ECO:0007669"/>
    <property type="project" value="TreeGrafter"/>
</dbReference>
<evidence type="ECO:0000256" key="10">
    <source>
        <dbReference type="ARBA" id="ARBA00022989"/>
    </source>
</evidence>
<feature type="domain" description="HAMP" evidence="17">
    <location>
        <begin position="185"/>
        <end position="237"/>
    </location>
</feature>
<keyword evidence="5 18" id="KW-0808">Transferase</keyword>
<dbReference type="SUPFAM" id="SSF158472">
    <property type="entry name" value="HAMP domain-like"/>
    <property type="match status" value="1"/>
</dbReference>
<dbReference type="Gene3D" id="3.30.450.20">
    <property type="entry name" value="PAS domain"/>
    <property type="match status" value="1"/>
</dbReference>
<dbReference type="EMBL" id="JACHIA010000028">
    <property type="protein sequence ID" value="MBB6073727.1"/>
    <property type="molecule type" value="Genomic_DNA"/>
</dbReference>
<dbReference type="Pfam" id="PF08448">
    <property type="entry name" value="PAS_4"/>
    <property type="match status" value="1"/>
</dbReference>
<dbReference type="SMART" id="SM00387">
    <property type="entry name" value="HATPase_c"/>
    <property type="match status" value="1"/>
</dbReference>
<dbReference type="InterPro" id="IPR035965">
    <property type="entry name" value="PAS-like_dom_sf"/>
</dbReference>
<sequence>MRLRADQKLFLTYLTIIALVVLALTVGVGQLLRRHLTDMLARDLNRELALANSLYDTRRAAAPDSIADWLSSISGRRVTLIDLDGTVRGDSDLRPDQFPALENHRGRPEIAAALTGGVGRDVRMSHSIGIEHLYMAVRTRDARVIRLAVPLHEVKATVARVQRGIFGVGFVALVLTGLLSLAFSIAVTHPLRQIAGVARAMAAGDLTRRARSDQGDELGELADALDTLAAELQRRLGQLEGERAEMQALIDGMSEGVIAVDGRGHVQRANPAARRLFSLPADPRGLSPHEVARRQAFQELVRAALDGAPVLPTELTQDGRNLLATAQPLPTGGAVMVFLDVSELRRLEDVRRDFVANASHELKTPLTAIRGFAETLLDPGLPPALRDQFTRTVKDNADRLQRIIDDLLDLSRIETGGWRVQPEIISITEIADEAWSALDEAACQRGVTITGQVAVECEFVYADPSALRQVFTNLFGNALRYSPRGGTIELLARGVAGRTPGTESRAEGAGWIEIAVRDRGTGIASTHLPRIFERFYRADTARSREDGGTGLGLAIVKHLVEGHGGSVDAESELGRGTTIRFTLPAPEEMDAASADADAFAPEADS</sequence>
<dbReference type="InterPro" id="IPR013656">
    <property type="entry name" value="PAS_4"/>
</dbReference>
<dbReference type="Gene3D" id="1.10.287.130">
    <property type="match status" value="1"/>
</dbReference>
<comment type="caution">
    <text evidence="18">The sequence shown here is derived from an EMBL/GenBank/DDBJ whole genome shotgun (WGS) entry which is preliminary data.</text>
</comment>
<keyword evidence="12 15" id="KW-0472">Membrane</keyword>
<evidence type="ECO:0000313" key="19">
    <source>
        <dbReference type="Proteomes" id="UP000582837"/>
    </source>
</evidence>
<dbReference type="CDD" id="cd00130">
    <property type="entry name" value="PAS"/>
    <property type="match status" value="1"/>
</dbReference>
<dbReference type="EC" id="2.7.13.3" evidence="3"/>
<keyword evidence="6 15" id="KW-0812">Transmembrane</keyword>
<dbReference type="CDD" id="cd00075">
    <property type="entry name" value="HATPase"/>
    <property type="match status" value="1"/>
</dbReference>
<evidence type="ECO:0000256" key="5">
    <source>
        <dbReference type="ARBA" id="ARBA00022679"/>
    </source>
</evidence>
<dbReference type="InterPro" id="IPR003594">
    <property type="entry name" value="HATPase_dom"/>
</dbReference>
<dbReference type="PROSITE" id="PS50885">
    <property type="entry name" value="HAMP"/>
    <property type="match status" value="1"/>
</dbReference>
<feature type="transmembrane region" description="Helical" evidence="15">
    <location>
        <begin position="12"/>
        <end position="32"/>
    </location>
</feature>
<evidence type="ECO:0000256" key="4">
    <source>
        <dbReference type="ARBA" id="ARBA00022553"/>
    </source>
</evidence>
<dbReference type="SMART" id="SM00388">
    <property type="entry name" value="HisKA"/>
    <property type="match status" value="1"/>
</dbReference>
<keyword evidence="13" id="KW-0175">Coiled coil</keyword>
<dbReference type="SMART" id="SM00304">
    <property type="entry name" value="HAMP"/>
    <property type="match status" value="1"/>
</dbReference>
<dbReference type="SMART" id="SM00091">
    <property type="entry name" value="PAS"/>
    <property type="match status" value="1"/>
</dbReference>
<dbReference type="CDD" id="cd00082">
    <property type="entry name" value="HisKA"/>
    <property type="match status" value="1"/>
</dbReference>
<evidence type="ECO:0000313" key="18">
    <source>
        <dbReference type="EMBL" id="MBB6073727.1"/>
    </source>
</evidence>
<evidence type="ECO:0000256" key="15">
    <source>
        <dbReference type="SAM" id="Phobius"/>
    </source>
</evidence>
<dbReference type="Pfam" id="PF02518">
    <property type="entry name" value="HATPase_c"/>
    <property type="match status" value="1"/>
</dbReference>
<proteinExistence type="predicted"/>
<keyword evidence="9" id="KW-0067">ATP-binding</keyword>
<gene>
    <name evidence="18" type="ORF">HNQ61_005398</name>
</gene>
<keyword evidence="4" id="KW-0597">Phosphoprotein</keyword>
<dbReference type="CDD" id="cd06225">
    <property type="entry name" value="HAMP"/>
    <property type="match status" value="1"/>
</dbReference>
<evidence type="ECO:0000256" key="3">
    <source>
        <dbReference type="ARBA" id="ARBA00012438"/>
    </source>
</evidence>
<name>A0A841H6K7_9BACT</name>
<dbReference type="GO" id="GO:0000155">
    <property type="term" value="F:phosphorelay sensor kinase activity"/>
    <property type="evidence" value="ECO:0007669"/>
    <property type="project" value="InterPro"/>
</dbReference>
<dbReference type="FunFam" id="3.30.565.10:FF:000006">
    <property type="entry name" value="Sensor histidine kinase WalK"/>
    <property type="match status" value="1"/>
</dbReference>
<evidence type="ECO:0000256" key="11">
    <source>
        <dbReference type="ARBA" id="ARBA00023012"/>
    </source>
</evidence>
<dbReference type="InterPro" id="IPR036890">
    <property type="entry name" value="HATPase_C_sf"/>
</dbReference>
<evidence type="ECO:0000256" key="8">
    <source>
        <dbReference type="ARBA" id="ARBA00022777"/>
    </source>
</evidence>
<feature type="coiled-coil region" evidence="13">
    <location>
        <begin position="222"/>
        <end position="249"/>
    </location>
</feature>
<evidence type="ECO:0000256" key="6">
    <source>
        <dbReference type="ARBA" id="ARBA00022692"/>
    </source>
</evidence>